<dbReference type="RefSeq" id="WP_176091672.1">
    <property type="nucleotide sequence ID" value="NZ_CP096983.1"/>
</dbReference>
<name>A0A1S8MHI7_9CLOT</name>
<protein>
    <submittedName>
        <fullName evidence="1">Uncharacterized protein</fullName>
    </submittedName>
</protein>
<evidence type="ECO:0000313" key="1">
    <source>
        <dbReference type="EMBL" id="URZ12031.1"/>
    </source>
</evidence>
<sequence length="203" mass="23652">MSSMEYVIIFLVLTKSHPIISFLTMLCIGLLLVALAALMKRRKLVYLAIPLFPLYMVNLFAGHFVTNALLEHFGEKGQGMVVASKQTSDLYNDQPVWRYDVMLKSGNEKPVSTYFLTSDFNIIHTDSFNEYRYPSEGTRFNVLYLKRYPKAFVIIADDDSEYAKNLRQYKRSEEINRLKNQLKMDPQNIELSKKIDMLQQQKN</sequence>
<evidence type="ECO:0000313" key="2">
    <source>
        <dbReference type="Proteomes" id="UP000190951"/>
    </source>
</evidence>
<organism evidence="1 2">
    <name type="scientific">Clostridium felsineum</name>
    <dbReference type="NCBI Taxonomy" id="36839"/>
    <lineage>
        <taxon>Bacteria</taxon>
        <taxon>Bacillati</taxon>
        <taxon>Bacillota</taxon>
        <taxon>Clostridia</taxon>
        <taxon>Eubacteriales</taxon>
        <taxon>Clostridiaceae</taxon>
        <taxon>Clostridium</taxon>
    </lineage>
</organism>
<keyword evidence="2" id="KW-1185">Reference proteome</keyword>
<proteinExistence type="predicted"/>
<dbReference type="AlphaFoldDB" id="A0A1S8MHI7"/>
<dbReference type="STRING" id="84029.CROST_46470"/>
<gene>
    <name evidence="1" type="ORF">CROST_027480</name>
</gene>
<accession>A0A1S8MHI7</accession>
<dbReference type="EMBL" id="CP096983">
    <property type="protein sequence ID" value="URZ12031.1"/>
    <property type="molecule type" value="Genomic_DNA"/>
</dbReference>
<dbReference type="Proteomes" id="UP000190951">
    <property type="component" value="Chromosome"/>
</dbReference>
<reference evidence="1 2" key="1">
    <citation type="submission" date="2022-04" db="EMBL/GenBank/DDBJ databases">
        <title>Genome sequence of C. roseum typestrain.</title>
        <authorList>
            <person name="Poehlein A."/>
            <person name="Schoch T."/>
            <person name="Duerre P."/>
            <person name="Daniel R."/>
        </authorList>
    </citation>
    <scope>NUCLEOTIDE SEQUENCE [LARGE SCALE GENOMIC DNA]</scope>
    <source>
        <strain evidence="1 2">DSM 7320</strain>
    </source>
</reference>
<dbReference type="KEGG" id="crw:CROST_027480"/>